<organism evidence="2 3">
    <name type="scientific">Lecanosticta acicola</name>
    <dbReference type="NCBI Taxonomy" id="111012"/>
    <lineage>
        <taxon>Eukaryota</taxon>
        <taxon>Fungi</taxon>
        <taxon>Dikarya</taxon>
        <taxon>Ascomycota</taxon>
        <taxon>Pezizomycotina</taxon>
        <taxon>Dothideomycetes</taxon>
        <taxon>Dothideomycetidae</taxon>
        <taxon>Mycosphaerellales</taxon>
        <taxon>Mycosphaerellaceae</taxon>
        <taxon>Lecanosticta</taxon>
    </lineage>
</organism>
<dbReference type="PANTHER" id="PTHR39474">
    <property type="entry name" value="UNNAMED PRODUCT"/>
    <property type="match status" value="1"/>
</dbReference>
<sequence length="105" mass="11505">MASASDSQQEAPETDAHNHPLPLPAPPNGEEAHKLDLSSGEASVRMDHLGPLVVNQDGSLSRISNWQQMTEPERKSTLRLLGKRNQLRTEALKAQAESGDEKKEL</sequence>
<feature type="region of interest" description="Disordered" evidence="1">
    <location>
        <begin position="1"/>
        <end position="41"/>
    </location>
</feature>
<evidence type="ECO:0000313" key="3">
    <source>
        <dbReference type="Proteomes" id="UP001296104"/>
    </source>
</evidence>
<name>A0AAI8W246_9PEZI</name>
<evidence type="ECO:0000256" key="1">
    <source>
        <dbReference type="SAM" id="MobiDB-lite"/>
    </source>
</evidence>
<dbReference type="AlphaFoldDB" id="A0AAI8W246"/>
<evidence type="ECO:0008006" key="4">
    <source>
        <dbReference type="Google" id="ProtNLM"/>
    </source>
</evidence>
<accession>A0AAI8W246</accession>
<evidence type="ECO:0000313" key="2">
    <source>
        <dbReference type="EMBL" id="CAK3786165.1"/>
    </source>
</evidence>
<dbReference type="Proteomes" id="UP001296104">
    <property type="component" value="Unassembled WGS sequence"/>
</dbReference>
<dbReference type="EMBL" id="CAVMBE010000002">
    <property type="protein sequence ID" value="CAK3786165.1"/>
    <property type="molecule type" value="Genomic_DNA"/>
</dbReference>
<protein>
    <recommendedName>
        <fullName evidence="4">Fungal specific transcription factor</fullName>
    </recommendedName>
</protein>
<keyword evidence="3" id="KW-1185">Reference proteome</keyword>
<reference evidence="2" key="1">
    <citation type="submission" date="2023-11" db="EMBL/GenBank/DDBJ databases">
        <authorList>
            <person name="Alioto T."/>
            <person name="Alioto T."/>
            <person name="Gomez Garrido J."/>
        </authorList>
    </citation>
    <scope>NUCLEOTIDE SEQUENCE</scope>
</reference>
<proteinExistence type="predicted"/>
<comment type="caution">
    <text evidence="2">The sequence shown here is derived from an EMBL/GenBank/DDBJ whole genome shotgun (WGS) entry which is preliminary data.</text>
</comment>
<dbReference type="PANTHER" id="PTHR39474:SF1">
    <property type="entry name" value="FUNGAL SPECIFIC TRANSCRIPTION FACTOR"/>
    <property type="match status" value="1"/>
</dbReference>
<gene>
    <name evidence="2" type="ORF">LECACI_7A000636</name>
</gene>
<feature type="compositionally biased region" description="Polar residues" evidence="1">
    <location>
        <begin position="1"/>
        <end position="11"/>
    </location>
</feature>